<feature type="compositionally biased region" description="Basic and acidic residues" evidence="1">
    <location>
        <begin position="689"/>
        <end position="699"/>
    </location>
</feature>
<protein>
    <submittedName>
        <fullName evidence="3">Uncharacterized protein</fullName>
    </submittedName>
</protein>
<feature type="region of interest" description="Disordered" evidence="1">
    <location>
        <begin position="472"/>
        <end position="563"/>
    </location>
</feature>
<name>A0A9W8TRK3_9PEZI</name>
<feature type="signal peptide" evidence="2">
    <location>
        <begin position="1"/>
        <end position="25"/>
    </location>
</feature>
<evidence type="ECO:0000256" key="2">
    <source>
        <dbReference type="SAM" id="SignalP"/>
    </source>
</evidence>
<keyword evidence="4" id="KW-1185">Reference proteome</keyword>
<feature type="compositionally biased region" description="Basic and acidic residues" evidence="1">
    <location>
        <begin position="1001"/>
        <end position="1012"/>
    </location>
</feature>
<feature type="compositionally biased region" description="Polar residues" evidence="1">
    <location>
        <begin position="748"/>
        <end position="761"/>
    </location>
</feature>
<feature type="compositionally biased region" description="Basic residues" evidence="1">
    <location>
        <begin position="862"/>
        <end position="872"/>
    </location>
</feature>
<evidence type="ECO:0000256" key="1">
    <source>
        <dbReference type="SAM" id="MobiDB-lite"/>
    </source>
</evidence>
<evidence type="ECO:0000313" key="4">
    <source>
        <dbReference type="Proteomes" id="UP001148614"/>
    </source>
</evidence>
<feature type="compositionally biased region" description="Polar residues" evidence="1">
    <location>
        <begin position="1071"/>
        <end position="1080"/>
    </location>
</feature>
<sequence length="1189" mass="130211">MKILLNLIAYPIVALTSAIPRAAQADLSGPFIAGAWSSDPETPFHGTPINASGGKFYINRDASTYCPNISGLDCSLYSGKETTFAIDDVYLAPDGALSYTQAHSAYIPPNSIVTGFSREQGPETDAPIYLYSEVPNWYLCPVTEGEPSERTYQIFALSEDTEGCIYTEIQTYTPNEGHVWHANGCQGPNVKSASANDLLVSRGVIITRSRSPTLFIDSLRPINTMDLHTFKFIESGLDLAEWAGFVMPEPGRKEYLLEMRKRLSELPCGDVVTEHERRRMGRGYFGKVNRGRLLGTVPWFPQRPCPAALNSHDAVYRASFTYPLHMEIKEFEDRSETGDTRLPNPNRHLAPEWRRNCVQEIPVFKDAIKAPGDQKSTDQPTKESEEPKDHKDPERTEQSATQPPDQQLTDRAMEQLVVETIIEETTQALWRLQRSLLDKIPRDQHKWVDQHINNLAGGTAETILQLSKHADTVDTVNPPESNVGDDGDDGNDDDDGNGDDDDNGDDDGDGGSNDTLGRDNGLPEQAAIPTNTTDTKVTGMASPPMASQDGESMPTGSERDESKCQSALYKLMDSAANLRASLDLSPEEDHYLSLEENPEEGAPLREEDPRQGLMEAAHKLLECLDIDPEEKARLREDLNQTKVVSGGRLAKQRRADAAARADDLLAKIKLNRETRALVLASHLKMDFMKSNERESEHHKTPPVLSGTLETVGVSQQEDVDLREGVHENEGVGEPRKGEPETKSHHKTQNIATEGSQKSLSLSRAEEIHLQEPRYIEGPGTTDSERCEAVDSGSHMDNHEANLPDRRESLSSAPESSDRKLDSSNIPGARIEALGGEAAAGESPEDAAPKKEPPKVMPPIAKTSKKTKRKNTKRATPPDAETPKHGKSTDAASGAKVSDDKTPGKETPDIEVPRLKEPIKDVSHKTVHTKAPNTEVPKAKAPTVEVPRAPRGPGGDDWRVVSQTKQRKASNTKETRTSVDRQKSLDSARGGRTSSQSNLPQKIERDMHARSPCEESSSTAVGTAGRDVVQQVWTDINVLPDWSVGDWAEECGEQDLDATSKEEEVAAILSTMATAPHANQQQHKDAGDNKPTAEPNGQAEGQYTGKGKGIVRQRQEEAAFTYADASPKLDKAVKFVLAKAEDSKLDSKDEAKVATTEEQTATPPRNHACSGGFPDTKRNRGGRECPYGGA</sequence>
<comment type="caution">
    <text evidence="3">The sequence shown here is derived from an EMBL/GenBank/DDBJ whole genome shotgun (WGS) entry which is preliminary data.</text>
</comment>
<accession>A0A9W8TRK3</accession>
<dbReference type="AlphaFoldDB" id="A0A9W8TRK3"/>
<feature type="compositionally biased region" description="Acidic residues" evidence="1">
    <location>
        <begin position="483"/>
        <end position="509"/>
    </location>
</feature>
<reference evidence="3" key="1">
    <citation type="submission" date="2022-07" db="EMBL/GenBank/DDBJ databases">
        <title>Genome Sequence of Xylaria arbuscula.</title>
        <authorList>
            <person name="Buettner E."/>
        </authorList>
    </citation>
    <scope>NUCLEOTIDE SEQUENCE</scope>
    <source>
        <strain evidence="3">VT107</strain>
    </source>
</reference>
<feature type="region of interest" description="Disordered" evidence="1">
    <location>
        <begin position="1071"/>
        <end position="1109"/>
    </location>
</feature>
<dbReference type="EMBL" id="JANPWZ010000084">
    <property type="protein sequence ID" value="KAJ3579550.1"/>
    <property type="molecule type" value="Genomic_DNA"/>
</dbReference>
<feature type="compositionally biased region" description="Basic and acidic residues" evidence="1">
    <location>
        <begin position="896"/>
        <end position="923"/>
    </location>
</feature>
<feature type="region of interest" description="Disordered" evidence="1">
    <location>
        <begin position="366"/>
        <end position="409"/>
    </location>
</feature>
<feature type="compositionally biased region" description="Basic and acidic residues" evidence="1">
    <location>
        <begin position="719"/>
        <end position="742"/>
    </location>
</feature>
<dbReference type="InterPro" id="IPR052820">
    <property type="entry name" value="PhiA_domain"/>
</dbReference>
<feature type="compositionally biased region" description="Basic and acidic residues" evidence="1">
    <location>
        <begin position="380"/>
        <end position="397"/>
    </location>
</feature>
<keyword evidence="2" id="KW-0732">Signal</keyword>
<organism evidence="3 4">
    <name type="scientific">Xylaria arbuscula</name>
    <dbReference type="NCBI Taxonomy" id="114810"/>
    <lineage>
        <taxon>Eukaryota</taxon>
        <taxon>Fungi</taxon>
        <taxon>Dikarya</taxon>
        <taxon>Ascomycota</taxon>
        <taxon>Pezizomycotina</taxon>
        <taxon>Sordariomycetes</taxon>
        <taxon>Xylariomycetidae</taxon>
        <taxon>Xylariales</taxon>
        <taxon>Xylariaceae</taxon>
        <taxon>Xylaria</taxon>
    </lineage>
</organism>
<dbReference type="VEuPathDB" id="FungiDB:F4678DRAFT_460929"/>
<feature type="chain" id="PRO_5040742666" evidence="2">
    <location>
        <begin position="26"/>
        <end position="1189"/>
    </location>
</feature>
<dbReference type="PANTHER" id="PTHR42047">
    <property type="entry name" value="PROTEIN, PUTATIVE (AFU_ORTHOLOGUE AFUA_6G03560)-RELATED"/>
    <property type="match status" value="1"/>
</dbReference>
<feature type="region of interest" description="Disordered" evidence="1">
    <location>
        <begin position="689"/>
        <end position="1022"/>
    </location>
</feature>
<evidence type="ECO:0000313" key="3">
    <source>
        <dbReference type="EMBL" id="KAJ3579550.1"/>
    </source>
</evidence>
<dbReference type="PANTHER" id="PTHR42047:SF1">
    <property type="entry name" value="PROTEIN, PUTATIVE (AFU_ORTHOLOGUE AFUA_6G03560)-RELATED"/>
    <property type="match status" value="1"/>
</dbReference>
<dbReference type="Proteomes" id="UP001148614">
    <property type="component" value="Unassembled WGS sequence"/>
</dbReference>
<feature type="compositionally biased region" description="Basic and acidic residues" evidence="1">
    <location>
        <begin position="1139"/>
        <end position="1151"/>
    </location>
</feature>
<feature type="compositionally biased region" description="Basic and acidic residues" evidence="1">
    <location>
        <begin position="782"/>
        <end position="808"/>
    </location>
</feature>
<feature type="compositionally biased region" description="Polar residues" evidence="1">
    <location>
        <begin position="398"/>
        <end position="409"/>
    </location>
</feature>
<feature type="region of interest" description="Disordered" evidence="1">
    <location>
        <begin position="1139"/>
        <end position="1189"/>
    </location>
</feature>
<gene>
    <name evidence="3" type="ORF">NPX13_g1021</name>
</gene>
<proteinExistence type="predicted"/>
<feature type="compositionally biased region" description="Low complexity" evidence="1">
    <location>
        <begin position="827"/>
        <end position="841"/>
    </location>
</feature>
<feature type="compositionally biased region" description="Basic and acidic residues" evidence="1">
    <location>
        <begin position="970"/>
        <end position="985"/>
    </location>
</feature>
<feature type="compositionally biased region" description="Basic and acidic residues" evidence="1">
    <location>
        <begin position="763"/>
        <end position="774"/>
    </location>
</feature>